<keyword evidence="2" id="KW-1185">Reference proteome</keyword>
<dbReference type="OrthoDB" id="447875at2759"/>
<evidence type="ECO:0000313" key="1">
    <source>
        <dbReference type="EMBL" id="CAE7229567.1"/>
    </source>
</evidence>
<organism evidence="1 2">
    <name type="scientific">Symbiodinium pilosum</name>
    <name type="common">Dinoflagellate</name>
    <dbReference type="NCBI Taxonomy" id="2952"/>
    <lineage>
        <taxon>Eukaryota</taxon>
        <taxon>Sar</taxon>
        <taxon>Alveolata</taxon>
        <taxon>Dinophyceae</taxon>
        <taxon>Suessiales</taxon>
        <taxon>Symbiodiniaceae</taxon>
        <taxon>Symbiodinium</taxon>
    </lineage>
</organism>
<dbReference type="EMBL" id="CAJNIZ010004164">
    <property type="protein sequence ID" value="CAE7229567.1"/>
    <property type="molecule type" value="Genomic_DNA"/>
</dbReference>
<protein>
    <submittedName>
        <fullName evidence="1">GIP protein</fullName>
    </submittedName>
</protein>
<feature type="non-terminal residue" evidence="1">
    <location>
        <position position="1"/>
    </location>
</feature>
<dbReference type="Proteomes" id="UP000649617">
    <property type="component" value="Unassembled WGS sequence"/>
</dbReference>
<proteinExistence type="predicted"/>
<accession>A0A812KL87</accession>
<evidence type="ECO:0000313" key="2">
    <source>
        <dbReference type="Proteomes" id="UP000649617"/>
    </source>
</evidence>
<sequence length="386" mass="43676">DTLYTYSELRSGWICLTKKSGKELQERTLSIAEKKMFDEAKLTEIGNLEGSNAIRFVTNPNEIQRIKESFGHRIMPSRFILTKKQQEVGQMWKAKARWILLGHKDPNAQQLERHAPTPATPTVYLAFQILSSLRYKLVIMDVSSAFGQSAKTDTIIQILTAVYGLVNAPAVWRKTVQRVLDQLGYVESTFDPCLYYLPFLASENPQRLRGCAGLVPLDVDDFVQGGNERHSQLMESLRQKFRFGKWRVIYGSSGEYLGRTVHQTEEFEIHVSMDIEEKLKPIILSRDKVKDESRVLDASETTLVRGAGGSLLWIGRECRPDLGASCAMSMSWSKEGPTVRNIKFINKTIQELHNTPEVLLKIISISLEDGLWMVFSDASVGNDGDK</sequence>
<reference evidence="1" key="1">
    <citation type="submission" date="2021-02" db="EMBL/GenBank/DDBJ databases">
        <authorList>
            <person name="Dougan E. K."/>
            <person name="Rhodes N."/>
            <person name="Thang M."/>
            <person name="Chan C."/>
        </authorList>
    </citation>
    <scope>NUCLEOTIDE SEQUENCE</scope>
</reference>
<feature type="non-terminal residue" evidence="1">
    <location>
        <position position="386"/>
    </location>
</feature>
<name>A0A812KL87_SYMPI</name>
<gene>
    <name evidence="1" type="primary">GIP</name>
    <name evidence="1" type="ORF">SPIL2461_LOCUS3410</name>
</gene>
<comment type="caution">
    <text evidence="1">The sequence shown here is derived from an EMBL/GenBank/DDBJ whole genome shotgun (WGS) entry which is preliminary data.</text>
</comment>
<dbReference type="AlphaFoldDB" id="A0A812KL87"/>